<dbReference type="Pfam" id="PF07992">
    <property type="entry name" value="Pyr_redox_2"/>
    <property type="match status" value="1"/>
</dbReference>
<name>A0A6M0QC79_9BACI</name>
<organism evidence="6 7">
    <name type="scientific">Bacillus mesophilus</name>
    <dbReference type="NCBI Taxonomy" id="1808955"/>
    <lineage>
        <taxon>Bacteria</taxon>
        <taxon>Bacillati</taxon>
        <taxon>Bacillota</taxon>
        <taxon>Bacilli</taxon>
        <taxon>Bacillales</taxon>
        <taxon>Bacillaceae</taxon>
        <taxon>Bacillus</taxon>
    </lineage>
</organism>
<keyword evidence="3" id="KW-0285">Flavoprotein</keyword>
<dbReference type="Gene3D" id="3.50.50.60">
    <property type="entry name" value="FAD/NAD(P)-binding domain"/>
    <property type="match status" value="2"/>
</dbReference>
<dbReference type="PANTHER" id="PTHR48105">
    <property type="entry name" value="THIOREDOXIN REDUCTASE 1-RELATED-RELATED"/>
    <property type="match status" value="1"/>
</dbReference>
<comment type="caution">
    <text evidence="6">The sequence shown here is derived from an EMBL/GenBank/DDBJ whole genome shotgun (WGS) entry which is preliminary data.</text>
</comment>
<keyword evidence="4" id="KW-0560">Oxidoreductase</keyword>
<dbReference type="InterPro" id="IPR023753">
    <property type="entry name" value="FAD/NAD-binding_dom"/>
</dbReference>
<dbReference type="InterPro" id="IPR036188">
    <property type="entry name" value="FAD/NAD-bd_sf"/>
</dbReference>
<keyword evidence="7" id="KW-1185">Reference proteome</keyword>
<comment type="cofactor">
    <cofactor evidence="1">
        <name>FAD</name>
        <dbReference type="ChEBI" id="CHEBI:57692"/>
    </cofactor>
</comment>
<evidence type="ECO:0000256" key="4">
    <source>
        <dbReference type="ARBA" id="ARBA00023002"/>
    </source>
</evidence>
<sequence length="301" mass="32939">MNFYPCMIVGGGIAGLQAAIMLGRYSHQVAVIDKGEGRSTLCRCYHNVLGYPDGVDGEHLRALGKQHAEKYGVHFIKGDVVNARSENGKFILSTSTNEEYECKYLLMATGIKDQLPLTIPNLKECLGISIYICPDCDGYEVKDKKLAIVGAGDVGANMALTLTYFTKDITYINHDRTHIGEKLQEQLDAKGIEVITQKVETVNVKSPSKFSGVTLASGEIIQADRGFLAFGGSKVNTDLLKQLGVERLENQHIAADPRTKETNIKNVWVAGDIVAHSEQLTIAMGEGAQAAIWMHKRILEN</sequence>
<comment type="subunit">
    <text evidence="2">Homodimer.</text>
</comment>
<accession>A0A6M0QC79</accession>
<dbReference type="PRINTS" id="PR00469">
    <property type="entry name" value="PNDRDTASEII"/>
</dbReference>
<evidence type="ECO:0000256" key="1">
    <source>
        <dbReference type="ARBA" id="ARBA00001974"/>
    </source>
</evidence>
<evidence type="ECO:0000313" key="6">
    <source>
        <dbReference type="EMBL" id="NEY73963.1"/>
    </source>
</evidence>
<evidence type="ECO:0000256" key="3">
    <source>
        <dbReference type="ARBA" id="ARBA00022630"/>
    </source>
</evidence>
<dbReference type="InterPro" id="IPR050097">
    <property type="entry name" value="Ferredoxin-NADP_redctase_2"/>
</dbReference>
<proteinExistence type="predicted"/>
<dbReference type="PRINTS" id="PR00368">
    <property type="entry name" value="FADPNR"/>
</dbReference>
<reference evidence="6 7" key="1">
    <citation type="submission" date="2020-02" db="EMBL/GenBank/DDBJ databases">
        <title>Bacillus aquiflavi sp. nov., isolated from yellow water of strong flavor Chinese baijiu in Yibin region of China.</title>
        <authorList>
            <person name="Xie J."/>
        </authorList>
    </citation>
    <scope>NUCLEOTIDE SEQUENCE [LARGE SCALE GENOMIC DNA]</scope>
    <source>
        <strain evidence="6 7">SA4</strain>
    </source>
</reference>
<feature type="domain" description="FAD/NAD(P)-binding" evidence="5">
    <location>
        <begin position="5"/>
        <end position="287"/>
    </location>
</feature>
<dbReference type="Proteomes" id="UP000481043">
    <property type="component" value="Unassembled WGS sequence"/>
</dbReference>
<dbReference type="GO" id="GO:0016491">
    <property type="term" value="F:oxidoreductase activity"/>
    <property type="evidence" value="ECO:0007669"/>
    <property type="project" value="UniProtKB-KW"/>
</dbReference>
<dbReference type="AlphaFoldDB" id="A0A6M0QC79"/>
<dbReference type="EMBL" id="JAAIWM010000011">
    <property type="protein sequence ID" value="NEY73963.1"/>
    <property type="molecule type" value="Genomic_DNA"/>
</dbReference>
<evidence type="ECO:0000259" key="5">
    <source>
        <dbReference type="Pfam" id="PF07992"/>
    </source>
</evidence>
<dbReference type="SUPFAM" id="SSF51905">
    <property type="entry name" value="FAD/NAD(P)-binding domain"/>
    <property type="match status" value="1"/>
</dbReference>
<protein>
    <submittedName>
        <fullName evidence="6">NAD(P)/FAD-dependent oxidoreductase</fullName>
    </submittedName>
</protein>
<dbReference type="RefSeq" id="WP_163181828.1">
    <property type="nucleotide sequence ID" value="NZ_JAAIWM010000011.1"/>
</dbReference>
<gene>
    <name evidence="6" type="ORF">G4D63_19875</name>
</gene>
<evidence type="ECO:0000313" key="7">
    <source>
        <dbReference type="Proteomes" id="UP000481043"/>
    </source>
</evidence>
<evidence type="ECO:0000256" key="2">
    <source>
        <dbReference type="ARBA" id="ARBA00011738"/>
    </source>
</evidence>